<evidence type="ECO:0000313" key="2">
    <source>
        <dbReference type="EMBL" id="JAD76308.1"/>
    </source>
</evidence>
<name>A0A0A9CPD9_ARUDO</name>
<reference evidence="2" key="1">
    <citation type="submission" date="2014-09" db="EMBL/GenBank/DDBJ databases">
        <authorList>
            <person name="Magalhaes I.L.F."/>
            <person name="Oliveira U."/>
            <person name="Santos F.R."/>
            <person name="Vidigal T.H.D.A."/>
            <person name="Brescovit A.D."/>
            <person name="Santos A.J."/>
        </authorList>
    </citation>
    <scope>NUCLEOTIDE SEQUENCE</scope>
    <source>
        <tissue evidence="2">Shoot tissue taken approximately 20 cm above the soil surface</tissue>
    </source>
</reference>
<dbReference type="EMBL" id="GBRH01221587">
    <property type="protein sequence ID" value="JAD76308.1"/>
    <property type="molecule type" value="Transcribed_RNA"/>
</dbReference>
<evidence type="ECO:0000256" key="1">
    <source>
        <dbReference type="SAM" id="Phobius"/>
    </source>
</evidence>
<proteinExistence type="predicted"/>
<keyword evidence="1" id="KW-1133">Transmembrane helix</keyword>
<sequence length="60" mass="7153">MLVTLAVHMRRTALGMYTLLWAFLSWGVCFVKLGERKLLKRKQNSMIFLRKTVYAFQWSL</sequence>
<keyword evidence="1" id="KW-0472">Membrane</keyword>
<keyword evidence="1" id="KW-0812">Transmembrane</keyword>
<protein>
    <submittedName>
        <fullName evidence="2">RNL</fullName>
    </submittedName>
</protein>
<dbReference type="AlphaFoldDB" id="A0A0A9CPD9"/>
<feature type="transmembrane region" description="Helical" evidence="1">
    <location>
        <begin position="12"/>
        <end position="33"/>
    </location>
</feature>
<reference evidence="2" key="2">
    <citation type="journal article" date="2015" name="Data Brief">
        <title>Shoot transcriptome of the giant reed, Arundo donax.</title>
        <authorList>
            <person name="Barrero R.A."/>
            <person name="Guerrero F.D."/>
            <person name="Moolhuijzen P."/>
            <person name="Goolsby J.A."/>
            <person name="Tidwell J."/>
            <person name="Bellgard S.E."/>
            <person name="Bellgard M.I."/>
        </authorList>
    </citation>
    <scope>NUCLEOTIDE SEQUENCE</scope>
    <source>
        <tissue evidence="2">Shoot tissue taken approximately 20 cm above the soil surface</tissue>
    </source>
</reference>
<organism evidence="2">
    <name type="scientific">Arundo donax</name>
    <name type="common">Giant reed</name>
    <name type="synonym">Donax arundinaceus</name>
    <dbReference type="NCBI Taxonomy" id="35708"/>
    <lineage>
        <taxon>Eukaryota</taxon>
        <taxon>Viridiplantae</taxon>
        <taxon>Streptophyta</taxon>
        <taxon>Embryophyta</taxon>
        <taxon>Tracheophyta</taxon>
        <taxon>Spermatophyta</taxon>
        <taxon>Magnoliopsida</taxon>
        <taxon>Liliopsida</taxon>
        <taxon>Poales</taxon>
        <taxon>Poaceae</taxon>
        <taxon>PACMAD clade</taxon>
        <taxon>Arundinoideae</taxon>
        <taxon>Arundineae</taxon>
        <taxon>Arundo</taxon>
    </lineage>
</organism>
<accession>A0A0A9CPD9</accession>